<keyword evidence="3" id="KW-1185">Reference proteome</keyword>
<evidence type="ECO:0000313" key="3">
    <source>
        <dbReference type="Proteomes" id="UP000485058"/>
    </source>
</evidence>
<protein>
    <submittedName>
        <fullName evidence="2">Uncharacterized protein</fullName>
    </submittedName>
</protein>
<feature type="compositionally biased region" description="Low complexity" evidence="1">
    <location>
        <begin position="106"/>
        <end position="115"/>
    </location>
</feature>
<accession>A0A6A0A3L2</accession>
<feature type="compositionally biased region" description="Pro residues" evidence="1">
    <location>
        <begin position="116"/>
        <end position="132"/>
    </location>
</feature>
<proteinExistence type="predicted"/>
<organism evidence="2 3">
    <name type="scientific">Haematococcus lacustris</name>
    <name type="common">Green alga</name>
    <name type="synonym">Haematococcus pluvialis</name>
    <dbReference type="NCBI Taxonomy" id="44745"/>
    <lineage>
        <taxon>Eukaryota</taxon>
        <taxon>Viridiplantae</taxon>
        <taxon>Chlorophyta</taxon>
        <taxon>core chlorophytes</taxon>
        <taxon>Chlorophyceae</taxon>
        <taxon>CS clade</taxon>
        <taxon>Chlamydomonadales</taxon>
        <taxon>Haematococcaceae</taxon>
        <taxon>Haematococcus</taxon>
    </lineage>
</organism>
<name>A0A6A0A3L2_HAELA</name>
<evidence type="ECO:0000313" key="2">
    <source>
        <dbReference type="EMBL" id="GFH26488.1"/>
    </source>
</evidence>
<dbReference type="AlphaFoldDB" id="A0A6A0A3L2"/>
<dbReference type="Proteomes" id="UP000485058">
    <property type="component" value="Unassembled WGS sequence"/>
</dbReference>
<reference evidence="2 3" key="1">
    <citation type="submission" date="2020-02" db="EMBL/GenBank/DDBJ databases">
        <title>Draft genome sequence of Haematococcus lacustris strain NIES-144.</title>
        <authorList>
            <person name="Morimoto D."/>
            <person name="Nakagawa S."/>
            <person name="Yoshida T."/>
            <person name="Sawayama S."/>
        </authorList>
    </citation>
    <scope>NUCLEOTIDE SEQUENCE [LARGE SCALE GENOMIC DNA]</scope>
    <source>
        <strain evidence="2 3">NIES-144</strain>
    </source>
</reference>
<feature type="compositionally biased region" description="Polar residues" evidence="1">
    <location>
        <begin position="93"/>
        <end position="102"/>
    </location>
</feature>
<comment type="caution">
    <text evidence="2">The sequence shown here is derived from an EMBL/GenBank/DDBJ whole genome shotgun (WGS) entry which is preliminary data.</text>
</comment>
<gene>
    <name evidence="2" type="ORF">HaLaN_24646</name>
</gene>
<evidence type="ECO:0000256" key="1">
    <source>
        <dbReference type="SAM" id="MobiDB-lite"/>
    </source>
</evidence>
<dbReference type="EMBL" id="BLLF01003144">
    <property type="protein sequence ID" value="GFH26488.1"/>
    <property type="molecule type" value="Genomic_DNA"/>
</dbReference>
<feature type="region of interest" description="Disordered" evidence="1">
    <location>
        <begin position="85"/>
        <end position="132"/>
    </location>
</feature>
<sequence length="132" mass="14126">MSGISHKLMPIKCDQQGVNVTCGVGAGVSWDTRAQHPPAAAWVNLAFDPELSCRPTDPTCRTRQTHVNAICGRPSPDLTSLFPPCQAGWKQQAPGQQWSQPSCWRATPSSSLASPTPAPGMPWRPALAQPPC</sequence>